<dbReference type="RefSeq" id="NP_001303746.1">
    <property type="nucleotide sequence ID" value="NM_001316817.1"/>
</dbReference>
<protein>
    <submittedName>
        <fullName evidence="3">Receptor L-domain domain-containing protein</fullName>
    </submittedName>
</protein>
<reference evidence="3 4" key="1">
    <citation type="journal article" date="1998" name="Science">
        <title>Genome sequence of the nematode C. elegans: a platform for investigating biology.</title>
        <authorList>
            <consortium name="The C. elegans sequencing consortium"/>
            <person name="Sulson J.E."/>
            <person name="Waterston R."/>
        </authorList>
    </citation>
    <scope>NUCLEOTIDE SEQUENCE [LARGE SCALE GENOMIC DNA]</scope>
    <source>
        <strain evidence="3 4">Bristol N2</strain>
    </source>
</reference>
<dbReference type="InterPro" id="IPR053079">
    <property type="entry name" value="SPS2_domain"/>
</dbReference>
<dbReference type="Gene3D" id="3.80.20.20">
    <property type="entry name" value="Receptor L-domain"/>
    <property type="match status" value="2"/>
</dbReference>
<feature type="domain" description="Receptor L-domain" evidence="2">
    <location>
        <begin position="317"/>
        <end position="410"/>
    </location>
</feature>
<sequence length="486" mass="55883">MKTFSLSIFCIFLLFILFRYCSSLNLSKALQNVFDSNSCEKKCMFNYTEITSKTIQFFPKCEVVCAIIVIDSRTDLAHEKLEKAFKKMNFLVGGLRIENTKYTSLSFITTRFPNGPFNFSCSDYGLFIKNNSELNEIDVLYRFNMIRREGCQFGEVDVYKPNHMDNCDTLVNGLKVFNVTGEGDLSYLSTVKVIKGNIEIRHTTLQNLSFISKLERIKVQNEGIDEQLLINIHDNPNMTRLGLPNFQDIENYWSGIIRVNFENLHPDFCLTLPELNNFFLQSDLSVENLDAKLCEDYGNLEDIVLCIFISMEELPNNCEIIMGNLIIEGGDEDYVTKLRVLEFLFGSLIIQNTTLDSIGFLDSLHYITVLNESSPVAMIISNPNLKYAKMSGIWNILTRGERLAIIQDNHPEFYEPCQLFRIYVGSYVNYREYRSNLTYTGSNCGKRVELQLEDIQSGAQHHLGACVVLIWTLACYFTKNYINVLF</sequence>
<dbReference type="AGR" id="WB:WBGene00077758"/>
<gene>
    <name evidence="3 5" type="primary">irld-12</name>
    <name evidence="3" type="ORF">CELE_K12D9.14</name>
    <name evidence="5" type="ORF">K12D9.14</name>
</gene>
<organism evidence="3 4">
    <name type="scientific">Caenorhabditis elegans</name>
    <dbReference type="NCBI Taxonomy" id="6239"/>
    <lineage>
        <taxon>Eukaryota</taxon>
        <taxon>Metazoa</taxon>
        <taxon>Ecdysozoa</taxon>
        <taxon>Nematoda</taxon>
        <taxon>Chromadorea</taxon>
        <taxon>Rhabditida</taxon>
        <taxon>Rhabditina</taxon>
        <taxon>Rhabditomorpha</taxon>
        <taxon>Rhabditoidea</taxon>
        <taxon>Rhabditidae</taxon>
        <taxon>Peloderinae</taxon>
        <taxon>Caenorhabditis</taxon>
    </lineage>
</organism>
<evidence type="ECO:0000313" key="4">
    <source>
        <dbReference type="Proteomes" id="UP000001940"/>
    </source>
</evidence>
<dbReference type="GeneID" id="7040158"/>
<dbReference type="PANTHER" id="PTHR21662:SF14">
    <property type="entry name" value="INSULIN_EGF-RECEPTOR L DOMAIN PROTEIN-RELATED"/>
    <property type="match status" value="1"/>
</dbReference>
<dbReference type="Pfam" id="PF01030">
    <property type="entry name" value="Recep_L_domain"/>
    <property type="match status" value="2"/>
</dbReference>
<feature type="domain" description="Receptor L-domain" evidence="2">
    <location>
        <begin position="166"/>
        <end position="272"/>
    </location>
</feature>
<keyword evidence="1" id="KW-0732">Signal</keyword>
<dbReference type="Proteomes" id="UP000001940">
    <property type="component" value="Chromosome V"/>
</dbReference>
<keyword evidence="4" id="KW-1185">Reference proteome</keyword>
<keyword evidence="3" id="KW-0675">Receptor</keyword>
<name>A0A0M7RDV1_CAEEL</name>
<proteinExistence type="predicted"/>
<feature type="chain" id="PRO_5005817404" evidence="1">
    <location>
        <begin position="24"/>
        <end position="486"/>
    </location>
</feature>
<evidence type="ECO:0000256" key="1">
    <source>
        <dbReference type="SAM" id="SignalP"/>
    </source>
</evidence>
<evidence type="ECO:0000313" key="3">
    <source>
        <dbReference type="EMBL" id="CUR30045.1"/>
    </source>
</evidence>
<dbReference type="AlphaFoldDB" id="A0A0M7RDV1"/>
<dbReference type="InterPro" id="IPR000494">
    <property type="entry name" value="Rcpt_L-dom"/>
</dbReference>
<evidence type="ECO:0000259" key="2">
    <source>
        <dbReference type="Pfam" id="PF01030"/>
    </source>
</evidence>
<dbReference type="CTD" id="7040158"/>
<dbReference type="SUPFAM" id="SSF52058">
    <property type="entry name" value="L domain-like"/>
    <property type="match status" value="3"/>
</dbReference>
<feature type="signal peptide" evidence="1">
    <location>
        <begin position="1"/>
        <end position="23"/>
    </location>
</feature>
<evidence type="ECO:0000313" key="5">
    <source>
        <dbReference type="WormBase" id="K12D9.14b"/>
    </source>
</evidence>
<accession>A0A0M7RDV1</accession>
<dbReference type="EMBL" id="BX284605">
    <property type="protein sequence ID" value="CUR30045.1"/>
    <property type="molecule type" value="Genomic_DNA"/>
</dbReference>
<dbReference type="WormBase" id="K12D9.14b">
    <property type="protein sequence ID" value="CE51140"/>
    <property type="gene ID" value="WBGene00077758"/>
    <property type="gene designation" value="irld-12"/>
</dbReference>
<dbReference type="PANTHER" id="PTHR21662">
    <property type="entry name" value="RECEPTOR PROTEIN-TYROSINE KINASE"/>
    <property type="match status" value="1"/>
</dbReference>
<dbReference type="OrthoDB" id="5861701at2759"/>
<dbReference type="InterPro" id="IPR036941">
    <property type="entry name" value="Rcpt_L-dom_sf"/>
</dbReference>